<feature type="domain" description="DUF4124" evidence="2">
    <location>
        <begin position="2"/>
        <end position="44"/>
    </location>
</feature>
<evidence type="ECO:0000313" key="4">
    <source>
        <dbReference type="Proteomes" id="UP001219956"/>
    </source>
</evidence>
<keyword evidence="4" id="KW-1185">Reference proteome</keyword>
<dbReference type="EMBL" id="JAQQLF010000010">
    <property type="protein sequence ID" value="MDC7717371.1"/>
    <property type="molecule type" value="Genomic_DNA"/>
</dbReference>
<feature type="region of interest" description="Disordered" evidence="1">
    <location>
        <begin position="91"/>
        <end position="128"/>
    </location>
</feature>
<accession>A0ABT5IXT2</accession>
<dbReference type="Pfam" id="PF13511">
    <property type="entry name" value="DUF4124"/>
    <property type="match status" value="1"/>
</dbReference>
<organism evidence="3 4">
    <name type="scientific">Vogesella aquatica</name>
    <dbReference type="NCBI Taxonomy" id="2984206"/>
    <lineage>
        <taxon>Bacteria</taxon>
        <taxon>Pseudomonadati</taxon>
        <taxon>Pseudomonadota</taxon>
        <taxon>Betaproteobacteria</taxon>
        <taxon>Neisseriales</taxon>
        <taxon>Chromobacteriaceae</taxon>
        <taxon>Vogesella</taxon>
    </lineage>
</organism>
<dbReference type="InterPro" id="IPR025392">
    <property type="entry name" value="DUF4124"/>
</dbReference>
<protein>
    <submittedName>
        <fullName evidence="3">DUF4124 domain-containing protein</fullName>
    </submittedName>
</protein>
<name>A0ABT5IXT2_9NEIS</name>
<evidence type="ECO:0000313" key="3">
    <source>
        <dbReference type="EMBL" id="MDC7717371.1"/>
    </source>
</evidence>
<proteinExistence type="predicted"/>
<gene>
    <name evidence="3" type="ORF">PQU95_09125</name>
</gene>
<reference evidence="3 4" key="1">
    <citation type="submission" date="2023-01" db="EMBL/GenBank/DDBJ databases">
        <title>Novel species of the genus Vogesella isolated from rivers.</title>
        <authorList>
            <person name="Lu H."/>
        </authorList>
    </citation>
    <scope>NUCLEOTIDE SEQUENCE [LARGE SCALE GENOMIC DNA]</scope>
    <source>
        <strain evidence="3 4">DC21W</strain>
    </source>
</reference>
<dbReference type="Proteomes" id="UP001219956">
    <property type="component" value="Unassembled WGS sequence"/>
</dbReference>
<feature type="region of interest" description="Disordered" evidence="1">
    <location>
        <begin position="40"/>
        <end position="63"/>
    </location>
</feature>
<comment type="caution">
    <text evidence="3">The sequence shown here is derived from an EMBL/GenBank/DDBJ whole genome shotgun (WGS) entry which is preliminary data.</text>
</comment>
<evidence type="ECO:0000256" key="1">
    <source>
        <dbReference type="SAM" id="MobiDB-lite"/>
    </source>
</evidence>
<dbReference type="RefSeq" id="WP_272751699.1">
    <property type="nucleotide sequence ID" value="NZ_JAQQLF010000010.1"/>
</dbReference>
<evidence type="ECO:0000259" key="2">
    <source>
        <dbReference type="Pfam" id="PF13511"/>
    </source>
</evidence>
<sequence length="149" mass="16119">MLLCSLSQAQASTIYRYVDKDGHVTFTNMPQPGAQAISITPANPDGGTRGSITPRNGSVRPRAPTANVAVPSVDAGTQRNRDEGRRRILQTELDNEQKALSEARTALSEARRKPGTATAQLQRLQDAVTDRERNIDALNKELGRSAAPK</sequence>